<evidence type="ECO:0000313" key="3">
    <source>
        <dbReference type="EMBL" id="CAL8068502.1"/>
    </source>
</evidence>
<comment type="caution">
    <text evidence="3">The sequence shown here is derived from an EMBL/GenBank/DDBJ whole genome shotgun (WGS) entry which is preliminary data.</text>
</comment>
<reference evidence="3 4" key="1">
    <citation type="submission" date="2024-08" db="EMBL/GenBank/DDBJ databases">
        <authorList>
            <person name="Cucini C."/>
            <person name="Frati F."/>
        </authorList>
    </citation>
    <scope>NUCLEOTIDE SEQUENCE [LARGE SCALE GENOMIC DNA]</scope>
</reference>
<feature type="compositionally biased region" description="Basic and acidic residues" evidence="1">
    <location>
        <begin position="337"/>
        <end position="360"/>
    </location>
</feature>
<feature type="compositionally biased region" description="Polar residues" evidence="1">
    <location>
        <begin position="672"/>
        <end position="689"/>
    </location>
</feature>
<feature type="compositionally biased region" description="Pro residues" evidence="1">
    <location>
        <begin position="778"/>
        <end position="796"/>
    </location>
</feature>
<feature type="compositionally biased region" description="Acidic residues" evidence="1">
    <location>
        <begin position="1030"/>
        <end position="1044"/>
    </location>
</feature>
<organism evidence="3 4">
    <name type="scientific">Orchesella dallaii</name>
    <dbReference type="NCBI Taxonomy" id="48710"/>
    <lineage>
        <taxon>Eukaryota</taxon>
        <taxon>Metazoa</taxon>
        <taxon>Ecdysozoa</taxon>
        <taxon>Arthropoda</taxon>
        <taxon>Hexapoda</taxon>
        <taxon>Collembola</taxon>
        <taxon>Entomobryomorpha</taxon>
        <taxon>Entomobryoidea</taxon>
        <taxon>Orchesellidae</taxon>
        <taxon>Orchesellinae</taxon>
        <taxon>Orchesella</taxon>
    </lineage>
</organism>
<evidence type="ECO:0000256" key="2">
    <source>
        <dbReference type="SAM" id="SignalP"/>
    </source>
</evidence>
<feature type="region of interest" description="Disordered" evidence="1">
    <location>
        <begin position="450"/>
        <end position="579"/>
    </location>
</feature>
<feature type="compositionally biased region" description="Low complexity" evidence="1">
    <location>
        <begin position="749"/>
        <end position="768"/>
    </location>
</feature>
<feature type="region of interest" description="Disordered" evidence="1">
    <location>
        <begin position="993"/>
        <end position="1044"/>
    </location>
</feature>
<dbReference type="EMBL" id="CAXLJM020000001">
    <property type="protein sequence ID" value="CAL8068502.1"/>
    <property type="molecule type" value="Genomic_DNA"/>
</dbReference>
<keyword evidence="4" id="KW-1185">Reference proteome</keyword>
<protein>
    <submittedName>
        <fullName evidence="3">Uncharacterized protein</fullName>
    </submittedName>
</protein>
<sequence>MNSEAGCGMVAKLVLFSLFSVSCKKIRQNTHMRRTYIHHAHQPKGYQSNSEMYGSLQELWGLKHLIEKWLKYIHESKRNLEFPEEVERMQFCLWIMNDHSAVENHGDLLRTYVEEVHAILKNIPIPQEFFEKYTKTKSEHEPTNWPAKEQLRAFKTEEEGWGTGNSDNFFTRRDNSRTNGDIRQPTIHQGSRNTSIARGRGRGLSVAWNENTRYCLDRKGNRTIPWNHQTVKKEEDFDSPRNLAPAWLTGEADADEVEELTPAASKYTGRIKPEPLPSQNPSTFQRRPLQNNIGGGRARRDSDVIIVEERPVQLPPQDRKQNSQRLRQPSSTSSVTREQEKNHDNYEKLYERRSGKETRTPETSFSSQDVHIIDAADIIDYCDPNQKSRLEKEMENNGGISGQRSEVNSHIPLSASDSTGRMEVTNFLPQNRIQKAIQYFPNEAMGAEGGVYYNENDRSAPATSHPPPPPRQIQPASAYVQALQPSSNGRIPDRPPTQAQPGGSRGFIPPLETTKSLKKTGLLKSGRFVGPKSRAPPGPSNSTAPQENAPPPHRLPTSPLLPPAPRPPPCLSIRPRQDRDTSILRLDRSLPLNSQRKVRFAPSNTHEDIQRQVDETLSRFPVSEAPAIEKAPQNTISIAQQLRNQADQEGIFKLGRNHPTKRSGGIEAAVFNNDNLATAGPSNNPNSFNARARQDEQNPPKEREPEKEQQQPKKFLPEETNRKRKSRGTEDETSSENSPKRSSPPPPGSESSGSSSISEPSSSTSNPKNGEGATTSSPPSPPPPSPPPSPPPPQPALSPISVAENRTDDAIPSTSSTAAAPINSAAPPPPANSSDETSRSILLDIKPILHHSGEFEEEEIGQIISDPDTLREFASTIKSEFGRERIEYVPKKRMQQQEPEAPPPPPGYQEPGPSTARGRGRPRKTQPAASPPTPKRTGPVTRGQLKKKPSNFYKENVRKPTETTELIGKRYTQDNRSAMGSLDTLVHRGLGKIKLENDIHNPVVKEEEVEPEPIEMGSSEANSGSSSNYNEEEIIISSSDDEES</sequence>
<feature type="compositionally biased region" description="Pro residues" evidence="1">
    <location>
        <begin position="548"/>
        <end position="570"/>
    </location>
</feature>
<feature type="compositionally biased region" description="Polar residues" evidence="1">
    <location>
        <begin position="323"/>
        <end position="336"/>
    </location>
</feature>
<feature type="signal peptide" evidence="2">
    <location>
        <begin position="1"/>
        <end position="23"/>
    </location>
</feature>
<name>A0ABP1PP44_9HEXA</name>
<feature type="compositionally biased region" description="Low complexity" evidence="1">
    <location>
        <begin position="1014"/>
        <end position="1029"/>
    </location>
</feature>
<feature type="compositionally biased region" description="Basic and acidic residues" evidence="1">
    <location>
        <begin position="955"/>
        <end position="973"/>
    </location>
</feature>
<evidence type="ECO:0000256" key="1">
    <source>
        <dbReference type="SAM" id="MobiDB-lite"/>
    </source>
</evidence>
<feature type="region of interest" description="Disordered" evidence="1">
    <location>
        <begin position="157"/>
        <end position="198"/>
    </location>
</feature>
<feature type="compositionally biased region" description="Polar residues" evidence="1">
    <location>
        <begin position="177"/>
        <end position="196"/>
    </location>
</feature>
<gene>
    <name evidence="3" type="ORF">ODALV1_LOCUS302</name>
</gene>
<proteinExistence type="predicted"/>
<feature type="compositionally biased region" description="Basic and acidic residues" evidence="1">
    <location>
        <begin position="298"/>
        <end position="321"/>
    </location>
</feature>
<feature type="compositionally biased region" description="Basic and acidic residues" evidence="1">
    <location>
        <begin position="993"/>
        <end position="1006"/>
    </location>
</feature>
<dbReference type="Proteomes" id="UP001642540">
    <property type="component" value="Unassembled WGS sequence"/>
</dbReference>
<accession>A0ABP1PP44</accession>
<feature type="region of interest" description="Disordered" evidence="1">
    <location>
        <begin position="265"/>
        <end position="368"/>
    </location>
</feature>
<feature type="compositionally biased region" description="Basic and acidic residues" evidence="1">
    <location>
        <begin position="880"/>
        <end position="890"/>
    </location>
</feature>
<feature type="region of interest" description="Disordered" evidence="1">
    <location>
        <begin position="655"/>
        <end position="839"/>
    </location>
</feature>
<feature type="region of interest" description="Disordered" evidence="1">
    <location>
        <begin position="875"/>
        <end position="981"/>
    </location>
</feature>
<feature type="compositionally biased region" description="Low complexity" evidence="1">
    <location>
        <begin position="810"/>
        <end position="825"/>
    </location>
</feature>
<feature type="compositionally biased region" description="Polar residues" evidence="1">
    <location>
        <begin position="277"/>
        <end position="292"/>
    </location>
</feature>
<evidence type="ECO:0000313" key="4">
    <source>
        <dbReference type="Proteomes" id="UP001642540"/>
    </source>
</evidence>
<feature type="chain" id="PRO_5045081643" evidence="2">
    <location>
        <begin position="24"/>
        <end position="1044"/>
    </location>
</feature>
<keyword evidence="2" id="KW-0732">Signal</keyword>
<feature type="compositionally biased region" description="Basic and acidic residues" evidence="1">
    <location>
        <begin position="692"/>
        <end position="721"/>
    </location>
</feature>